<dbReference type="EMBL" id="MCFN01000276">
    <property type="protein sequence ID" value="OXB61408.1"/>
    <property type="molecule type" value="Genomic_DNA"/>
</dbReference>
<accession>A0A226N1Q9</accession>
<dbReference type="GO" id="GO:0031267">
    <property type="term" value="F:small GTPase binding"/>
    <property type="evidence" value="ECO:0007669"/>
    <property type="project" value="InterPro"/>
</dbReference>
<dbReference type="Proteomes" id="UP000198323">
    <property type="component" value="Unassembled WGS sequence"/>
</dbReference>
<gene>
    <name evidence="1" type="ORF">ASZ78_000276</name>
</gene>
<dbReference type="STRING" id="9009.A0A226N1Q9"/>
<protein>
    <recommendedName>
        <fullName evidence="3">CYRIA/CYRIB Rac1 binding domain-containing protein</fullName>
    </recommendedName>
</protein>
<dbReference type="InterPro" id="IPR008081">
    <property type="entry name" value="Cytoplasmic_FMR1-int"/>
</dbReference>
<sequence>MQIELARYIKTSAHYEENKSKWTCTQSSISPQYNICEQMVQIRDDHIRFISELARYSNSEVVTGSGLDSQKSDEEYRELFDLALRGLQLLSKWSAHVMEVYSWKLVHPTDKFCNKDCPGTAEEYERATRYNYTSEEKFAFVEVIAMIKGLQVLMGRMESVFNQAIRNTIYAALQDFAQVTLREPLRQAVRKKKNVLISVLQAIRKTICDWEGGREPPNDPCLRGEKDPKGGFDIKVPRRAVGPSSTQLWFREFFLELTMGRRIQFPIEMSMPWILTDHILETKEPSMMEYVLYPLDLYNDSAYYALTKFKKQFLYDEIEAEVNLCFDQFVYKLADQIFAYYKAMAGSVLLDKRFRAECKNYGVIIPYPPSNRYETLLKQRHVQLLGRSIDLNRLITQRISAAMYKSLDQAISRFESEDLTSIVELEWLLEINRLTHRLLCKHMTLDSFDAMFREANHNVSAPYGRITLHVFWELNFDFLPNYCYNGSTNRFVRTAIPFTQEPQRDKPANVQPYYLYGSKVSK</sequence>
<dbReference type="Pfam" id="PF05994">
    <property type="entry name" value="FragX_IP"/>
    <property type="match status" value="1"/>
</dbReference>
<name>A0A226N1Q9_CALSU</name>
<keyword evidence="2" id="KW-1185">Reference proteome</keyword>
<dbReference type="PIRSF" id="PIRSF008153">
    <property type="entry name" value="FMR1_interacting"/>
    <property type="match status" value="1"/>
</dbReference>
<evidence type="ECO:0008006" key="3">
    <source>
        <dbReference type="Google" id="ProtNLM"/>
    </source>
</evidence>
<organism evidence="1 2">
    <name type="scientific">Callipepla squamata</name>
    <name type="common">Scaled quail</name>
    <dbReference type="NCBI Taxonomy" id="9009"/>
    <lineage>
        <taxon>Eukaryota</taxon>
        <taxon>Metazoa</taxon>
        <taxon>Chordata</taxon>
        <taxon>Craniata</taxon>
        <taxon>Vertebrata</taxon>
        <taxon>Euteleostomi</taxon>
        <taxon>Archelosauria</taxon>
        <taxon>Archosauria</taxon>
        <taxon>Dinosauria</taxon>
        <taxon>Saurischia</taxon>
        <taxon>Theropoda</taxon>
        <taxon>Coelurosauria</taxon>
        <taxon>Aves</taxon>
        <taxon>Neognathae</taxon>
        <taxon>Galloanserae</taxon>
        <taxon>Galliformes</taxon>
        <taxon>Odontophoridae</taxon>
        <taxon>Callipepla</taxon>
    </lineage>
</organism>
<evidence type="ECO:0000313" key="2">
    <source>
        <dbReference type="Proteomes" id="UP000198323"/>
    </source>
</evidence>
<dbReference type="GO" id="GO:0030833">
    <property type="term" value="P:regulation of actin filament polymerization"/>
    <property type="evidence" value="ECO:0007669"/>
    <property type="project" value="InterPro"/>
</dbReference>
<comment type="caution">
    <text evidence="1">The sequence shown here is derived from an EMBL/GenBank/DDBJ whole genome shotgun (WGS) entry which is preliminary data.</text>
</comment>
<proteinExistence type="predicted"/>
<dbReference type="OrthoDB" id="10265867at2759"/>
<reference evidence="1 2" key="1">
    <citation type="submission" date="2016-07" db="EMBL/GenBank/DDBJ databases">
        <title>Disparate Historic Effective Population Sizes Predicted by Modern Levels of Genome Diversity for the Scaled Quail (Callipepla squamata) and the Northern Bobwhite (Colinus virginianus): Inferences from First and Second Generation Draft Genome Assemblies for Sympatric New World Quail.</title>
        <authorList>
            <person name="Oldeschulte D.L."/>
            <person name="Halley Y.A."/>
            <person name="Bhattarai E.K."/>
            <person name="Brashear W.A."/>
            <person name="Hill J."/>
            <person name="Metz R.P."/>
            <person name="Johnson C.D."/>
            <person name="Rollins D."/>
            <person name="Peterson M.J."/>
            <person name="Bickhart D.M."/>
            <person name="Decker J.E."/>
            <person name="Seabury C.M."/>
        </authorList>
    </citation>
    <scope>NUCLEOTIDE SEQUENCE [LARGE SCALE GENOMIC DNA]</scope>
    <source>
        <strain evidence="1 2">Texas</strain>
        <tissue evidence="1">Leg muscle</tissue>
    </source>
</reference>
<dbReference type="AlphaFoldDB" id="A0A226N1Q9"/>
<evidence type="ECO:0000313" key="1">
    <source>
        <dbReference type="EMBL" id="OXB61408.1"/>
    </source>
</evidence>
<dbReference type="PANTHER" id="PTHR12195">
    <property type="entry name" value="CYTOPLASMIC FMR1-INTERACTING PROTEIN-RELATED"/>
    <property type="match status" value="1"/>
</dbReference>